<dbReference type="OrthoDB" id="9815686at2"/>
<protein>
    <submittedName>
        <fullName evidence="2">Uncharacterized membrane protein</fullName>
    </submittedName>
</protein>
<feature type="transmembrane region" description="Helical" evidence="1">
    <location>
        <begin position="69"/>
        <end position="90"/>
    </location>
</feature>
<evidence type="ECO:0000313" key="2">
    <source>
        <dbReference type="EMBL" id="SEO65803.1"/>
    </source>
</evidence>
<evidence type="ECO:0000313" key="3">
    <source>
        <dbReference type="Proteomes" id="UP000199657"/>
    </source>
</evidence>
<dbReference type="Pfam" id="PF10067">
    <property type="entry name" value="DUF2306"/>
    <property type="match status" value="1"/>
</dbReference>
<accession>A0A1H8RIH4</accession>
<proteinExistence type="predicted"/>
<reference evidence="2 3" key="1">
    <citation type="submission" date="2016-10" db="EMBL/GenBank/DDBJ databases">
        <authorList>
            <person name="de Groot N.N."/>
        </authorList>
    </citation>
    <scope>NUCLEOTIDE SEQUENCE [LARGE SCALE GENOMIC DNA]</scope>
    <source>
        <strain evidence="2 3">CGMCC 1.6291</strain>
    </source>
</reference>
<name>A0A1H8RIH4_9GAMM</name>
<dbReference type="InterPro" id="IPR018750">
    <property type="entry name" value="DUF2306_membrane"/>
</dbReference>
<keyword evidence="1" id="KW-0812">Transmembrane</keyword>
<keyword evidence="1" id="KW-0472">Membrane</keyword>
<gene>
    <name evidence="2" type="ORF">SAMN04488052_10226</name>
</gene>
<feature type="transmembrane region" description="Helical" evidence="1">
    <location>
        <begin position="102"/>
        <end position="120"/>
    </location>
</feature>
<keyword evidence="1" id="KW-1133">Transmembrane helix</keyword>
<feature type="transmembrane region" description="Helical" evidence="1">
    <location>
        <begin position="45"/>
        <end position="63"/>
    </location>
</feature>
<evidence type="ECO:0000256" key="1">
    <source>
        <dbReference type="SAM" id="Phobius"/>
    </source>
</evidence>
<keyword evidence="3" id="KW-1185">Reference proteome</keyword>
<dbReference type="EMBL" id="FOEG01000002">
    <property type="protein sequence ID" value="SEO65803.1"/>
    <property type="molecule type" value="Genomic_DNA"/>
</dbReference>
<organism evidence="2 3">
    <name type="scientific">Aquisalimonas asiatica</name>
    <dbReference type="NCBI Taxonomy" id="406100"/>
    <lineage>
        <taxon>Bacteria</taxon>
        <taxon>Pseudomonadati</taxon>
        <taxon>Pseudomonadota</taxon>
        <taxon>Gammaproteobacteria</taxon>
        <taxon>Chromatiales</taxon>
        <taxon>Ectothiorhodospiraceae</taxon>
        <taxon>Aquisalimonas</taxon>
    </lineage>
</organism>
<sequence>MTLEPLLQSTLAIQIHTLAAVLAFVIGVGQFLLPRGSRVHRVVGWSWIGLMAVTAGSSFFIHMGRVFGIWSPIHLLSIFTLVMLVFAVRAARRHDVATHRSIMISLFVFALVGAGAFTFLPGRIMHGVVFGG</sequence>
<feature type="transmembrane region" description="Helical" evidence="1">
    <location>
        <begin position="12"/>
        <end position="33"/>
    </location>
</feature>
<dbReference type="STRING" id="406100.SAMN04488052_10226"/>
<dbReference type="AlphaFoldDB" id="A0A1H8RIH4"/>
<dbReference type="RefSeq" id="WP_091640473.1">
    <property type="nucleotide sequence ID" value="NZ_FOEG01000002.1"/>
</dbReference>
<dbReference type="Proteomes" id="UP000199657">
    <property type="component" value="Unassembled WGS sequence"/>
</dbReference>